<protein>
    <submittedName>
        <fullName evidence="3">Uncharacterized protein</fullName>
    </submittedName>
</protein>
<keyword evidence="4" id="KW-1185">Reference proteome</keyword>
<evidence type="ECO:0000313" key="4">
    <source>
        <dbReference type="Proteomes" id="UP000614601"/>
    </source>
</evidence>
<dbReference type="Proteomes" id="UP000614601">
    <property type="component" value="Unassembled WGS sequence"/>
</dbReference>
<feature type="region of interest" description="Disordered" evidence="2">
    <location>
        <begin position="792"/>
        <end position="970"/>
    </location>
</feature>
<keyword evidence="1" id="KW-0175">Coiled coil</keyword>
<dbReference type="OrthoDB" id="2441647at2759"/>
<name>A0A811LQG4_9BILA</name>
<accession>A0A811LQG4</accession>
<feature type="coiled-coil region" evidence="1">
    <location>
        <begin position="403"/>
        <end position="465"/>
    </location>
</feature>
<dbReference type="EMBL" id="CAJFCW020000006">
    <property type="protein sequence ID" value="CAG9126572.1"/>
    <property type="molecule type" value="Genomic_DNA"/>
</dbReference>
<feature type="region of interest" description="Disordered" evidence="2">
    <location>
        <begin position="199"/>
        <end position="232"/>
    </location>
</feature>
<dbReference type="AlphaFoldDB" id="A0A811LQG4"/>
<feature type="region of interest" description="Disordered" evidence="2">
    <location>
        <begin position="630"/>
        <end position="670"/>
    </location>
</feature>
<feature type="compositionally biased region" description="Basic and acidic residues" evidence="2">
    <location>
        <begin position="842"/>
        <end position="853"/>
    </location>
</feature>
<feature type="compositionally biased region" description="Acidic residues" evidence="2">
    <location>
        <begin position="893"/>
        <end position="905"/>
    </location>
</feature>
<comment type="caution">
    <text evidence="3">The sequence shown here is derived from an EMBL/GenBank/DDBJ whole genome shotgun (WGS) entry which is preliminary data.</text>
</comment>
<sequence length="970" mass="110778">MSVELAPIELPVNDDNVDNSLVNGTTVLPQEHSENGVVDYVEIPHDLVVENKLLRNELDTVRAHNEALEDNNLDLRAQLAAKLQTEKELQEQLKVLSQFAINSGSSHQKQVDLQRMYDQMCYKDTRIVELNNIIMEKERQIMDLQEMCREQNQVAEAKNRAIQIVNKRLKELDNRKFCDASTETDSSFGFRKERFVNGRDISPGRAVPQFKLHSNNHSPPPLDPSEEQSSFVTETEAQLEDGIEGDRELTASPTLSERRRYRKRVTFDLRAASVPKRKTPQPDGQPIDQETLLDDRESLAQAVVDLSAENDQLRKTISEMEQSLQVGSEWEDGKIAALEEEAELARKDARNQAIKARAAATARIKELETKLLELRVSSSKEIDNLKASNDVLKNSREWALMENSKLLEQITNLKQKLSDLRAELDSSNTATCVIRQRLEAEERRYQNLTEELRNLHLINQQLNDDKIYLVNEVERLSEDLNQQIDVVSAMEGDLIVYEAHVSILRESLSMTKKEEQQLIKSKAFAAKLSALEQEKAVMSKRSSDEKLRTKALNAKIRELEKERDSLIESIFCTQSILQQYEESKCSGRRTMNSSLDGSESGELKKLNNTEDFNDTLPRFNERKIMQKAAQHDFKKNKKEIDRELEKQEQEVEHEEEDSFAGQEGNGIEPKSYEEMIPPFAAAEVVPIIPTEIKFRTDSAFKPPTKTQNVVEVNDKLLGNVNNSVSDDVNNKTSPETVTLSPEKVMHLIPHEVQIETLPETMDEVLENLSSEAQDEGDVENLKCEFIHEGEICNGDNIGSELDDKNVKQQQETYKEGQKPESSEGRTEEDSQQNGDNWDVEERELSDIPKKKVDNISLGEPSSERHLKDFQNEGTYEEKIEEASQQNDDNWGWGDEDSADSVEEQDNQQAQDDWERGSEQQEVKQTPKKSVKMTPEVKPASKQQQLDWAWNDGAADQLEDKDEDGGDWEDW</sequence>
<feature type="region of interest" description="Disordered" evidence="2">
    <location>
        <begin position="238"/>
        <end position="257"/>
    </location>
</feature>
<feature type="compositionally biased region" description="Basic and acidic residues" evidence="2">
    <location>
        <begin position="912"/>
        <end position="921"/>
    </location>
</feature>
<feature type="compositionally biased region" description="Basic and acidic residues" evidence="2">
    <location>
        <begin position="801"/>
        <end position="828"/>
    </location>
</feature>
<evidence type="ECO:0000313" key="3">
    <source>
        <dbReference type="EMBL" id="CAD5229393.1"/>
    </source>
</evidence>
<feature type="coiled-coil region" evidence="1">
    <location>
        <begin position="296"/>
        <end position="377"/>
    </location>
</feature>
<reference evidence="3" key="1">
    <citation type="submission" date="2020-09" db="EMBL/GenBank/DDBJ databases">
        <authorList>
            <person name="Kikuchi T."/>
        </authorList>
    </citation>
    <scope>NUCLEOTIDE SEQUENCE</scope>
    <source>
        <strain evidence="3">SH1</strain>
    </source>
</reference>
<feature type="compositionally biased region" description="Basic and acidic residues" evidence="2">
    <location>
        <begin position="630"/>
        <end position="650"/>
    </location>
</feature>
<evidence type="ECO:0000256" key="2">
    <source>
        <dbReference type="SAM" id="MobiDB-lite"/>
    </source>
</evidence>
<feature type="coiled-coil region" evidence="1">
    <location>
        <begin position="51"/>
        <end position="92"/>
    </location>
</feature>
<proteinExistence type="predicted"/>
<evidence type="ECO:0000256" key="1">
    <source>
        <dbReference type="SAM" id="Coils"/>
    </source>
</evidence>
<gene>
    <name evidence="3" type="ORF">BOKJ2_LOCUS13452</name>
</gene>
<dbReference type="EMBL" id="CAJFDH010000006">
    <property type="protein sequence ID" value="CAD5229393.1"/>
    <property type="molecule type" value="Genomic_DNA"/>
</dbReference>
<feature type="compositionally biased region" description="Acidic residues" evidence="2">
    <location>
        <begin position="956"/>
        <end position="970"/>
    </location>
</feature>
<dbReference type="Proteomes" id="UP000783686">
    <property type="component" value="Unassembled WGS sequence"/>
</dbReference>
<feature type="coiled-coil region" evidence="1">
    <location>
        <begin position="542"/>
        <end position="569"/>
    </location>
</feature>
<feature type="coiled-coil region" evidence="1">
    <location>
        <begin position="127"/>
        <end position="175"/>
    </location>
</feature>
<organism evidence="3 4">
    <name type="scientific">Bursaphelenchus okinawaensis</name>
    <dbReference type="NCBI Taxonomy" id="465554"/>
    <lineage>
        <taxon>Eukaryota</taxon>
        <taxon>Metazoa</taxon>
        <taxon>Ecdysozoa</taxon>
        <taxon>Nematoda</taxon>
        <taxon>Chromadorea</taxon>
        <taxon>Rhabditida</taxon>
        <taxon>Tylenchina</taxon>
        <taxon>Tylenchomorpha</taxon>
        <taxon>Aphelenchoidea</taxon>
        <taxon>Aphelenchoididae</taxon>
        <taxon>Bursaphelenchus</taxon>
    </lineage>
</organism>
<feature type="compositionally biased region" description="Basic and acidic residues" evidence="2">
    <location>
        <begin position="861"/>
        <end position="881"/>
    </location>
</feature>